<protein>
    <submittedName>
        <fullName evidence="1">Uncharacterized protein</fullName>
    </submittedName>
</protein>
<keyword evidence="2" id="KW-1185">Reference proteome</keyword>
<accession>A0AAD3P423</accession>
<comment type="caution">
    <text evidence="1">The sequence shown here is derived from an EMBL/GenBank/DDBJ whole genome shotgun (WGS) entry which is preliminary data.</text>
</comment>
<organism evidence="1 2">
    <name type="scientific">Nepenthes gracilis</name>
    <name type="common">Slender pitcher plant</name>
    <dbReference type="NCBI Taxonomy" id="150966"/>
    <lineage>
        <taxon>Eukaryota</taxon>
        <taxon>Viridiplantae</taxon>
        <taxon>Streptophyta</taxon>
        <taxon>Embryophyta</taxon>
        <taxon>Tracheophyta</taxon>
        <taxon>Spermatophyta</taxon>
        <taxon>Magnoliopsida</taxon>
        <taxon>eudicotyledons</taxon>
        <taxon>Gunneridae</taxon>
        <taxon>Pentapetalae</taxon>
        <taxon>Caryophyllales</taxon>
        <taxon>Nepenthaceae</taxon>
        <taxon>Nepenthes</taxon>
    </lineage>
</organism>
<name>A0AAD3P423_NEPGR</name>
<proteinExistence type="predicted"/>
<dbReference type="Proteomes" id="UP001279734">
    <property type="component" value="Unassembled WGS sequence"/>
</dbReference>
<dbReference type="AlphaFoldDB" id="A0AAD3P423"/>
<dbReference type="EMBL" id="BSYO01000001">
    <property type="protein sequence ID" value="GMG98314.1"/>
    <property type="molecule type" value="Genomic_DNA"/>
</dbReference>
<reference evidence="1" key="1">
    <citation type="submission" date="2023-05" db="EMBL/GenBank/DDBJ databases">
        <title>Nepenthes gracilis genome sequencing.</title>
        <authorList>
            <person name="Fukushima K."/>
        </authorList>
    </citation>
    <scope>NUCLEOTIDE SEQUENCE</scope>
    <source>
        <strain evidence="1">SING2019-196</strain>
    </source>
</reference>
<sequence length="137" mass="15683">MNPGSFEHWRWYLKNLGRSESRSAPTARANKKTADRRRALRKRLDCKFQDSESLLRSLTSTKSIALIALFHAADLEDDFTGFLLAFHSIQMVNLDIAIPGVLVGPEFLEKGKLSILLMFQVLMRLRKSWKKLCCWGG</sequence>
<evidence type="ECO:0000313" key="1">
    <source>
        <dbReference type="EMBL" id="GMG98314.1"/>
    </source>
</evidence>
<gene>
    <name evidence="1" type="ORF">Nepgr_000154</name>
</gene>
<evidence type="ECO:0000313" key="2">
    <source>
        <dbReference type="Proteomes" id="UP001279734"/>
    </source>
</evidence>